<dbReference type="AlphaFoldDB" id="A0A5N5FN78"/>
<dbReference type="GO" id="GO:0000428">
    <property type="term" value="C:DNA-directed RNA polymerase complex"/>
    <property type="evidence" value="ECO:0007669"/>
    <property type="project" value="UniProtKB-KW"/>
</dbReference>
<name>A0A5N5FN78_9ROSA</name>
<reference evidence="1 2" key="3">
    <citation type="submission" date="2019-11" db="EMBL/GenBank/DDBJ databases">
        <title>A de novo genome assembly of a pear dwarfing rootstock.</title>
        <authorList>
            <person name="Wang F."/>
            <person name="Wang J."/>
            <person name="Li S."/>
            <person name="Zhang Y."/>
            <person name="Fang M."/>
            <person name="Ma L."/>
            <person name="Zhao Y."/>
            <person name="Jiang S."/>
        </authorList>
    </citation>
    <scope>NUCLEOTIDE SEQUENCE [LARGE SCALE GENOMIC DNA]</scope>
    <source>
        <strain evidence="1">S2</strain>
        <tissue evidence="1">Leaf</tissue>
    </source>
</reference>
<dbReference type="Proteomes" id="UP000327157">
    <property type="component" value="Chromosome 10"/>
</dbReference>
<organism evidence="1 2">
    <name type="scientific">Pyrus ussuriensis x Pyrus communis</name>
    <dbReference type="NCBI Taxonomy" id="2448454"/>
    <lineage>
        <taxon>Eukaryota</taxon>
        <taxon>Viridiplantae</taxon>
        <taxon>Streptophyta</taxon>
        <taxon>Embryophyta</taxon>
        <taxon>Tracheophyta</taxon>
        <taxon>Spermatophyta</taxon>
        <taxon>Magnoliopsida</taxon>
        <taxon>eudicotyledons</taxon>
        <taxon>Gunneridae</taxon>
        <taxon>Pentapetalae</taxon>
        <taxon>rosids</taxon>
        <taxon>fabids</taxon>
        <taxon>Rosales</taxon>
        <taxon>Rosaceae</taxon>
        <taxon>Amygdaloideae</taxon>
        <taxon>Maleae</taxon>
        <taxon>Pyrus</taxon>
    </lineage>
</organism>
<keyword evidence="2" id="KW-1185">Reference proteome</keyword>
<evidence type="ECO:0000313" key="2">
    <source>
        <dbReference type="Proteomes" id="UP000327157"/>
    </source>
</evidence>
<comment type="caution">
    <text evidence="1">The sequence shown here is derived from an EMBL/GenBank/DDBJ whole genome shotgun (WGS) entry which is preliminary data.</text>
</comment>
<sequence>MAPKVARTQSPCETGEGISAIRRLLNNLHCLWAGLHTELFFEEGGVHFLGLAWTSQVPTSMSLRSSQAALIILVDSTYEYKAIFLWTDIHKPRLPHSFCFLNHFIIICVCFGINYHDFVGFRINVKDFGRTYVRKLCYGGKDYRGVF</sequence>
<reference evidence="1 2" key="1">
    <citation type="submission" date="2019-09" db="EMBL/GenBank/DDBJ databases">
        <authorList>
            <person name="Ou C."/>
        </authorList>
    </citation>
    <scope>NUCLEOTIDE SEQUENCE [LARGE SCALE GENOMIC DNA]</scope>
    <source>
        <strain evidence="1">S2</strain>
        <tissue evidence="1">Leaf</tissue>
    </source>
</reference>
<dbReference type="EMBL" id="SMOL01000695">
    <property type="protein sequence ID" value="KAB2602672.1"/>
    <property type="molecule type" value="Genomic_DNA"/>
</dbReference>
<evidence type="ECO:0000313" key="1">
    <source>
        <dbReference type="EMBL" id="KAB2602672.1"/>
    </source>
</evidence>
<keyword evidence="1" id="KW-0804">Transcription</keyword>
<gene>
    <name evidence="1" type="ORF">D8674_003677</name>
</gene>
<proteinExistence type="predicted"/>
<protein>
    <submittedName>
        <fullName evidence="1">DNA-directed RNA polymerases II, IV and V subunit 3-like</fullName>
    </submittedName>
</protein>
<accession>A0A5N5FN78</accession>
<keyword evidence="1" id="KW-0240">DNA-directed RNA polymerase</keyword>
<reference evidence="2" key="2">
    <citation type="submission" date="2019-10" db="EMBL/GenBank/DDBJ databases">
        <title>A de novo genome assembly of a pear dwarfing rootstock.</title>
        <authorList>
            <person name="Wang F."/>
            <person name="Wang J."/>
            <person name="Li S."/>
            <person name="Zhang Y."/>
            <person name="Fang M."/>
            <person name="Ma L."/>
            <person name="Zhao Y."/>
            <person name="Jiang S."/>
        </authorList>
    </citation>
    <scope>NUCLEOTIDE SEQUENCE [LARGE SCALE GENOMIC DNA]</scope>
</reference>